<dbReference type="STRING" id="1344416.A0A139A5M3"/>
<keyword evidence="2" id="KW-1003">Cell membrane</keyword>
<evidence type="ECO:0000256" key="7">
    <source>
        <dbReference type="ARBA" id="ARBA00023136"/>
    </source>
</evidence>
<feature type="transmembrane region" description="Helical" evidence="8">
    <location>
        <begin position="141"/>
        <end position="164"/>
    </location>
</feature>
<name>A0A139A5M3_GONPJ</name>
<dbReference type="NCBIfam" id="TIGR01494">
    <property type="entry name" value="ATPase_P-type"/>
    <property type="match status" value="1"/>
</dbReference>
<dbReference type="Pfam" id="PF00702">
    <property type="entry name" value="Hydrolase"/>
    <property type="match status" value="1"/>
</dbReference>
<dbReference type="Gene3D" id="2.70.150.10">
    <property type="entry name" value="Calcium-transporting ATPase, cytoplasmic transduction domain A"/>
    <property type="match status" value="1"/>
</dbReference>
<feature type="transmembrane region" description="Helical" evidence="8">
    <location>
        <begin position="798"/>
        <end position="820"/>
    </location>
</feature>
<comment type="subcellular location">
    <subcellularLocation>
        <location evidence="1">Cell membrane</location>
        <topology evidence="1">Multi-pass membrane protein</topology>
    </subcellularLocation>
</comment>
<dbReference type="InterPro" id="IPR023214">
    <property type="entry name" value="HAD_sf"/>
</dbReference>
<evidence type="ECO:0000256" key="1">
    <source>
        <dbReference type="ARBA" id="ARBA00004651"/>
    </source>
</evidence>
<organism evidence="10 11">
    <name type="scientific">Gonapodya prolifera (strain JEL478)</name>
    <name type="common">Monoblepharis prolifera</name>
    <dbReference type="NCBI Taxonomy" id="1344416"/>
    <lineage>
        <taxon>Eukaryota</taxon>
        <taxon>Fungi</taxon>
        <taxon>Fungi incertae sedis</taxon>
        <taxon>Chytridiomycota</taxon>
        <taxon>Chytridiomycota incertae sedis</taxon>
        <taxon>Monoblepharidomycetes</taxon>
        <taxon>Monoblepharidales</taxon>
        <taxon>Gonapodyaceae</taxon>
        <taxon>Gonapodya</taxon>
    </lineage>
</organism>
<evidence type="ECO:0000259" key="9">
    <source>
        <dbReference type="SMART" id="SM00831"/>
    </source>
</evidence>
<feature type="transmembrane region" description="Helical" evidence="8">
    <location>
        <begin position="841"/>
        <end position="863"/>
    </location>
</feature>
<dbReference type="GO" id="GO:0005391">
    <property type="term" value="F:P-type sodium:potassium-exchanging transporter activity"/>
    <property type="evidence" value="ECO:0007669"/>
    <property type="project" value="TreeGrafter"/>
</dbReference>
<keyword evidence="4" id="KW-0547">Nucleotide-binding</keyword>
<dbReference type="GO" id="GO:1990573">
    <property type="term" value="P:potassium ion import across plasma membrane"/>
    <property type="evidence" value="ECO:0007669"/>
    <property type="project" value="TreeGrafter"/>
</dbReference>
<dbReference type="InterPro" id="IPR023299">
    <property type="entry name" value="ATPase_P-typ_cyto_dom_N"/>
</dbReference>
<dbReference type="Gene3D" id="3.40.1110.10">
    <property type="entry name" value="Calcium-transporting ATPase, cytoplasmic domain N"/>
    <property type="match status" value="1"/>
</dbReference>
<evidence type="ECO:0000256" key="5">
    <source>
        <dbReference type="ARBA" id="ARBA00022840"/>
    </source>
</evidence>
<keyword evidence="6 8" id="KW-1133">Transmembrane helix</keyword>
<keyword evidence="3 8" id="KW-0812">Transmembrane</keyword>
<dbReference type="GO" id="GO:0005886">
    <property type="term" value="C:plasma membrane"/>
    <property type="evidence" value="ECO:0007669"/>
    <property type="project" value="UniProtKB-SubCell"/>
</dbReference>
<dbReference type="OrthoDB" id="158672at2759"/>
<dbReference type="GO" id="GO:0006883">
    <property type="term" value="P:intracellular sodium ion homeostasis"/>
    <property type="evidence" value="ECO:0007669"/>
    <property type="project" value="TreeGrafter"/>
</dbReference>
<dbReference type="SUPFAM" id="SSF81653">
    <property type="entry name" value="Calcium ATPase, transduction domain A"/>
    <property type="match status" value="1"/>
</dbReference>
<feature type="transmembrane region" description="Helical" evidence="8">
    <location>
        <begin position="908"/>
        <end position="925"/>
    </location>
</feature>
<dbReference type="InterPro" id="IPR023298">
    <property type="entry name" value="ATPase_P-typ_TM_dom_sf"/>
</dbReference>
<evidence type="ECO:0000256" key="8">
    <source>
        <dbReference type="SAM" id="Phobius"/>
    </source>
</evidence>
<keyword evidence="5" id="KW-0067">ATP-binding</keyword>
<keyword evidence="11" id="KW-1185">Reference proteome</keyword>
<dbReference type="InterPro" id="IPR001757">
    <property type="entry name" value="P_typ_ATPase"/>
</dbReference>
<evidence type="ECO:0000256" key="3">
    <source>
        <dbReference type="ARBA" id="ARBA00022692"/>
    </source>
</evidence>
<feature type="transmembrane region" description="Helical" evidence="8">
    <location>
        <begin position="741"/>
        <end position="764"/>
    </location>
</feature>
<evidence type="ECO:0000256" key="4">
    <source>
        <dbReference type="ARBA" id="ARBA00022741"/>
    </source>
</evidence>
<dbReference type="PANTHER" id="PTHR43294">
    <property type="entry name" value="SODIUM/POTASSIUM-TRANSPORTING ATPASE SUBUNIT ALPHA"/>
    <property type="match status" value="1"/>
</dbReference>
<dbReference type="GO" id="GO:0030007">
    <property type="term" value="P:intracellular potassium ion homeostasis"/>
    <property type="evidence" value="ECO:0007669"/>
    <property type="project" value="TreeGrafter"/>
</dbReference>
<evidence type="ECO:0000313" key="11">
    <source>
        <dbReference type="Proteomes" id="UP000070544"/>
    </source>
</evidence>
<accession>A0A139A5M3</accession>
<dbReference type="Gene3D" id="3.40.50.1000">
    <property type="entry name" value="HAD superfamily/HAD-like"/>
    <property type="match status" value="1"/>
</dbReference>
<dbReference type="Pfam" id="PF00689">
    <property type="entry name" value="Cation_ATPase_C"/>
    <property type="match status" value="1"/>
</dbReference>
<dbReference type="InterPro" id="IPR008250">
    <property type="entry name" value="ATPase_P-typ_transduc_dom_A_sf"/>
</dbReference>
<feature type="transmembrane region" description="Helical" evidence="8">
    <location>
        <begin position="176"/>
        <end position="198"/>
    </location>
</feature>
<sequence length="994" mass="110045">MQSSLKMPASELVPTESWEDNLELGGARAQHALLQRIIESDARLDVQGPAGKVSHVTWEDKATNIVSTAPEVVVQFLVLGKSSDADYFANIEFHKLTTDGMCKVFNVDPAVGLERAVQQRHRQKDGPNIITQAKPKYFWKILGYFFSGFCSVLWVGVLMFFLCWRPLSAPPLTTNLALGILVMIVIFLQASLSVRSFCTSFQDWSTHKIMSSILNLMPSKCTVLRNGDLSHIPATELVCGDIVLLSLGNKASSDARFDHSILTSKSEEVDRRIDMTDPDFLELKNIALMGTHMMNGSAKGIVVLTRARTVMGRISKLTATTEQKDTLIKQEINRFVKIIVLLTVVLATIILLTWVGWLRVTHVLFINVVGILEVNVLPKLLATIKTLGCVSVICSDKTGMLTQNTMQVMAFGFADGTLHSFTGSCSSPRLCSNKLFKAAALCNEATFDRSHTAPGSATQSPVNGNATDATILQFAESIASTDSIRVTNKPSFSIPFNSKNKWMLRMFGSGVDTDSVSEFLVYVKGALDVVLPACTVTLTSTNVERNGLALCSHQYLPHNALDSNALTDELTTKCFRDLTLIGMIAIIDPPRPEIAQTVANCHRAGMEFFMVTGDFGLTAVAIGHMVGILTHQGEPYSIMDISLAVKEPKSVDKNGFIPVSLVLEGKHIGDLTDAQWDVVCRYSEIVFAQTTPEQKLTIVNQFKSHHCVVAVTGDGVSDAPALKAGHVAIAISTGSDVAIEVATLVLLGTFNSITTAVCLGQLVFQNLQKVILYLLPVGSWSKIWPVILNIYFGVPLPLSSFLMIIICVFTDLFLSLALIMESEEFNLLTLPLRNHKRNHLINLKIYLQSYLFIGTMMTVISHGMFFLYFWRYAGVPMSTLFFAFEDYQDGFYGYTNDELVYFKTQGQCVYFVTLVILQLGNLLSVRNKRWSILQSNPVFKKPNPWIFFVAFIVVAIAVFGFFQFRFAIFILFADEMRKLCVRLWPNGVLAKVAW</sequence>
<gene>
    <name evidence="10" type="ORF">M427DRAFT_504154</name>
</gene>
<feature type="domain" description="Cation-transporting P-type ATPase N-terminal" evidence="9">
    <location>
        <begin position="92"/>
        <end position="165"/>
    </location>
</feature>
<dbReference type="PRINTS" id="PR00119">
    <property type="entry name" value="CATATPASE"/>
</dbReference>
<feature type="transmembrane region" description="Helical" evidence="8">
    <location>
        <begin position="945"/>
        <end position="973"/>
    </location>
</feature>
<dbReference type="Gene3D" id="1.20.1110.10">
    <property type="entry name" value="Calcium-transporting ATPase, transmembrane domain"/>
    <property type="match status" value="2"/>
</dbReference>
<dbReference type="SMART" id="SM00831">
    <property type="entry name" value="Cation_ATPase_N"/>
    <property type="match status" value="1"/>
</dbReference>
<evidence type="ECO:0000256" key="6">
    <source>
        <dbReference type="ARBA" id="ARBA00022989"/>
    </source>
</evidence>
<dbReference type="InterPro" id="IPR059000">
    <property type="entry name" value="ATPase_P-type_domA"/>
</dbReference>
<feature type="transmembrane region" description="Helical" evidence="8">
    <location>
        <begin position="338"/>
        <end position="357"/>
    </location>
</feature>
<dbReference type="Proteomes" id="UP000070544">
    <property type="component" value="Unassembled WGS sequence"/>
</dbReference>
<reference evidence="10 11" key="1">
    <citation type="journal article" date="2015" name="Genome Biol. Evol.">
        <title>Phylogenomic analyses indicate that early fungi evolved digesting cell walls of algal ancestors of land plants.</title>
        <authorList>
            <person name="Chang Y."/>
            <person name="Wang S."/>
            <person name="Sekimoto S."/>
            <person name="Aerts A.L."/>
            <person name="Choi C."/>
            <person name="Clum A."/>
            <person name="LaButti K.M."/>
            <person name="Lindquist E.A."/>
            <person name="Yee Ngan C."/>
            <person name="Ohm R.A."/>
            <person name="Salamov A.A."/>
            <person name="Grigoriev I.V."/>
            <person name="Spatafora J.W."/>
            <person name="Berbee M.L."/>
        </authorList>
    </citation>
    <scope>NUCLEOTIDE SEQUENCE [LARGE SCALE GENOMIC DNA]</scope>
    <source>
        <strain evidence="10 11">JEL478</strain>
    </source>
</reference>
<dbReference type="InterPro" id="IPR050510">
    <property type="entry name" value="Cation_transp_ATPase_P-type"/>
</dbReference>
<dbReference type="EMBL" id="KQ965797">
    <property type="protein sequence ID" value="KXS11703.1"/>
    <property type="molecule type" value="Genomic_DNA"/>
</dbReference>
<dbReference type="InterPro" id="IPR036412">
    <property type="entry name" value="HAD-like_sf"/>
</dbReference>
<keyword evidence="7 8" id="KW-0472">Membrane</keyword>
<dbReference type="SUPFAM" id="SSF81660">
    <property type="entry name" value="Metal cation-transporting ATPase, ATP-binding domain N"/>
    <property type="match status" value="1"/>
</dbReference>
<evidence type="ECO:0000313" key="10">
    <source>
        <dbReference type="EMBL" id="KXS11703.1"/>
    </source>
</evidence>
<dbReference type="PANTHER" id="PTHR43294:SF21">
    <property type="entry name" value="CATION TRANSPORTING ATPASE"/>
    <property type="match status" value="1"/>
</dbReference>
<feature type="transmembrane region" description="Helical" evidence="8">
    <location>
        <begin position="771"/>
        <end position="792"/>
    </location>
</feature>
<dbReference type="InterPro" id="IPR006068">
    <property type="entry name" value="ATPase_P-typ_cation-transptr_C"/>
</dbReference>
<dbReference type="GO" id="GO:0016887">
    <property type="term" value="F:ATP hydrolysis activity"/>
    <property type="evidence" value="ECO:0007669"/>
    <property type="project" value="InterPro"/>
</dbReference>
<dbReference type="Pfam" id="PF00122">
    <property type="entry name" value="E1-E2_ATPase"/>
    <property type="match status" value="1"/>
</dbReference>
<dbReference type="AlphaFoldDB" id="A0A139A5M3"/>
<dbReference type="Pfam" id="PF13246">
    <property type="entry name" value="Cation_ATPase"/>
    <property type="match status" value="1"/>
</dbReference>
<dbReference type="InterPro" id="IPR004014">
    <property type="entry name" value="ATPase_P-typ_cation-transptr_N"/>
</dbReference>
<proteinExistence type="predicted"/>
<dbReference type="GO" id="GO:0036376">
    <property type="term" value="P:sodium ion export across plasma membrane"/>
    <property type="evidence" value="ECO:0007669"/>
    <property type="project" value="TreeGrafter"/>
</dbReference>
<dbReference type="SUPFAM" id="SSF81665">
    <property type="entry name" value="Calcium ATPase, transmembrane domain M"/>
    <property type="match status" value="1"/>
</dbReference>
<protein>
    <submittedName>
        <fullName evidence="10">Calcium ATPase</fullName>
    </submittedName>
</protein>
<dbReference type="SUPFAM" id="SSF56784">
    <property type="entry name" value="HAD-like"/>
    <property type="match status" value="1"/>
</dbReference>
<dbReference type="PRINTS" id="PR00121">
    <property type="entry name" value="NAKATPASE"/>
</dbReference>
<dbReference type="Pfam" id="PF00690">
    <property type="entry name" value="Cation_ATPase_N"/>
    <property type="match status" value="1"/>
</dbReference>
<dbReference type="GO" id="GO:0005524">
    <property type="term" value="F:ATP binding"/>
    <property type="evidence" value="ECO:0007669"/>
    <property type="project" value="UniProtKB-KW"/>
</dbReference>
<dbReference type="GO" id="GO:1902600">
    <property type="term" value="P:proton transmembrane transport"/>
    <property type="evidence" value="ECO:0007669"/>
    <property type="project" value="TreeGrafter"/>
</dbReference>
<evidence type="ECO:0000256" key="2">
    <source>
        <dbReference type="ARBA" id="ARBA00022475"/>
    </source>
</evidence>